<protein>
    <submittedName>
        <fullName evidence="1">Uncharacterized protein</fullName>
    </submittedName>
</protein>
<evidence type="ECO:0000313" key="2">
    <source>
        <dbReference type="Proteomes" id="UP000463939"/>
    </source>
</evidence>
<dbReference type="KEGG" id="sniv:SFSGTM_26870"/>
<dbReference type="EMBL" id="AP021881">
    <property type="protein sequence ID" value="BBP01979.1"/>
    <property type="molecule type" value="Genomic_DNA"/>
</dbReference>
<name>A0A809RJ79_9PROT</name>
<dbReference type="AlphaFoldDB" id="A0A809RJ79"/>
<organism evidence="1 2">
    <name type="scientific">Sulfuriferula nivalis</name>
    <dbReference type="NCBI Taxonomy" id="2675298"/>
    <lineage>
        <taxon>Bacteria</taxon>
        <taxon>Pseudomonadati</taxon>
        <taxon>Pseudomonadota</taxon>
        <taxon>Betaproteobacteria</taxon>
        <taxon>Nitrosomonadales</taxon>
        <taxon>Sulfuricellaceae</taxon>
        <taxon>Sulfuriferula</taxon>
    </lineage>
</organism>
<evidence type="ECO:0000313" key="1">
    <source>
        <dbReference type="EMBL" id="BBP01979.1"/>
    </source>
</evidence>
<proteinExistence type="predicted"/>
<accession>A0A809RJ79</accession>
<dbReference type="Proteomes" id="UP000463939">
    <property type="component" value="Chromosome"/>
</dbReference>
<reference evidence="2" key="1">
    <citation type="submission" date="2019-11" db="EMBL/GenBank/DDBJ databases">
        <title>Isolation and characterization of a novel species in the genus Sulfuriferula.</title>
        <authorList>
            <person name="Mochizuki J."/>
            <person name="Kojima H."/>
            <person name="Fukui M."/>
        </authorList>
    </citation>
    <scope>NUCLEOTIDE SEQUENCE [LARGE SCALE GENOMIC DNA]</scope>
    <source>
        <strain evidence="2">SGTM</strain>
    </source>
</reference>
<sequence length="71" mass="7831">MGVGAVNVVSSWYSNQNSIAGGDEIMLRNLMVREYFSAIAASFNPAFEQDSPKTGEPLNFTLRGSTLRWTE</sequence>
<gene>
    <name evidence="1" type="ORF">SFSGTM_26870</name>
</gene>
<keyword evidence="2" id="KW-1185">Reference proteome</keyword>